<dbReference type="CDD" id="cd03220">
    <property type="entry name" value="ABC_KpsT_Wzt"/>
    <property type="match status" value="1"/>
</dbReference>
<accession>A0AAW4L104</accession>
<dbReference type="CDD" id="cd10147">
    <property type="entry name" value="Wzt_C-like"/>
    <property type="match status" value="1"/>
</dbReference>
<dbReference type="Gene3D" id="3.40.50.300">
    <property type="entry name" value="P-loop containing nucleotide triphosphate hydrolases"/>
    <property type="match status" value="1"/>
</dbReference>
<dbReference type="GO" id="GO:0016020">
    <property type="term" value="C:membrane"/>
    <property type="evidence" value="ECO:0007669"/>
    <property type="project" value="InterPro"/>
</dbReference>
<dbReference type="InterPro" id="IPR050683">
    <property type="entry name" value="Bact_Polysacc_Export_ATP-bd"/>
</dbReference>
<comment type="caution">
    <text evidence="6">The sequence shown here is derived from an EMBL/GenBank/DDBJ whole genome shotgun (WGS) entry which is preliminary data.</text>
</comment>
<evidence type="ECO:0000256" key="3">
    <source>
        <dbReference type="ARBA" id="ARBA00022741"/>
    </source>
</evidence>
<evidence type="ECO:0000313" key="6">
    <source>
        <dbReference type="EMBL" id="MBT0664543.1"/>
    </source>
</evidence>
<dbReference type="Pfam" id="PF00005">
    <property type="entry name" value="ABC_tran"/>
    <property type="match status" value="1"/>
</dbReference>
<dbReference type="InterPro" id="IPR027417">
    <property type="entry name" value="P-loop_NTPase"/>
</dbReference>
<dbReference type="Gene3D" id="2.70.50.60">
    <property type="entry name" value="abc- transporter (atp binding component) like domain"/>
    <property type="match status" value="1"/>
</dbReference>
<dbReference type="EMBL" id="JAHCVJ010000003">
    <property type="protein sequence ID" value="MBT0664543.1"/>
    <property type="molecule type" value="Genomic_DNA"/>
</dbReference>
<gene>
    <name evidence="6" type="ORF">KI809_09555</name>
</gene>
<keyword evidence="3" id="KW-0547">Nucleotide-binding</keyword>
<proteinExistence type="inferred from homology"/>
<evidence type="ECO:0000256" key="2">
    <source>
        <dbReference type="ARBA" id="ARBA00022448"/>
    </source>
</evidence>
<dbReference type="PANTHER" id="PTHR46743">
    <property type="entry name" value="TEICHOIC ACIDS EXPORT ATP-BINDING PROTEIN TAGH"/>
    <property type="match status" value="1"/>
</dbReference>
<dbReference type="PROSITE" id="PS50893">
    <property type="entry name" value="ABC_TRANSPORTER_2"/>
    <property type="match status" value="1"/>
</dbReference>
<dbReference type="RefSeq" id="WP_214171309.1">
    <property type="nucleotide sequence ID" value="NZ_JAHCVJ010000003.1"/>
</dbReference>
<dbReference type="AlphaFoldDB" id="A0AAW4L104"/>
<dbReference type="Proteomes" id="UP000811899">
    <property type="component" value="Unassembled WGS sequence"/>
</dbReference>
<dbReference type="PANTHER" id="PTHR46743:SF2">
    <property type="entry name" value="TEICHOIC ACIDS EXPORT ATP-BINDING PROTEIN TAGH"/>
    <property type="match status" value="1"/>
</dbReference>
<sequence>MTAENVVSVRGVAKKYCRTLNHTMFYGATDLLRSFIGFSPSGERLRRGEFWALEDVNIEVAPGECIGLIGPNGAGKSTFLKMLNGIFMPDRGEIRVSGRVGALIEVGAGFHPLLTGRENVYVNGAILGMSRHEIDRELDSIIDFAGIADFIDSPVKHYSSGMYVRLGFAVAAHLRPEILLIDEVLAVGDLSFQIKCLNHIQALLGNGTSVLFVSHNLYQVQRICTSAVLVADGKVSEKNDPERVIADYEERYGMAAMVKGVPEESRALVFRDAEIVSDEKQTDDGYYRSVTGQPLVIELGYALNEHIDSGVQIGFLIKTAEGQRVFGGTTRCVETLLPGNAGEYRMRLEFPSSLLLQGNYQISFSAFDGNYIRQLGAWERSILLRVTTPGYNGLHAIGCVQMPCLASLVGQGADPADLMRQDQ</sequence>
<evidence type="ECO:0000256" key="1">
    <source>
        <dbReference type="ARBA" id="ARBA00005417"/>
    </source>
</evidence>
<dbReference type="GO" id="GO:0140359">
    <property type="term" value="F:ABC-type transporter activity"/>
    <property type="evidence" value="ECO:0007669"/>
    <property type="project" value="InterPro"/>
</dbReference>
<reference evidence="6 7" key="1">
    <citation type="submission" date="2021-05" db="EMBL/GenBank/DDBJ databases">
        <title>The draft genome of Geobacter pelophilus DSM 12255.</title>
        <authorList>
            <person name="Xu Z."/>
            <person name="Masuda Y."/>
            <person name="Itoh H."/>
            <person name="Senoo K."/>
        </authorList>
    </citation>
    <scope>NUCLEOTIDE SEQUENCE [LARGE SCALE GENOMIC DNA]</scope>
    <source>
        <strain evidence="6 7">DSM 12255</strain>
    </source>
</reference>
<dbReference type="GO" id="GO:0016887">
    <property type="term" value="F:ATP hydrolysis activity"/>
    <property type="evidence" value="ECO:0007669"/>
    <property type="project" value="InterPro"/>
</dbReference>
<evidence type="ECO:0000256" key="4">
    <source>
        <dbReference type="ARBA" id="ARBA00022840"/>
    </source>
</evidence>
<keyword evidence="2" id="KW-0813">Transport</keyword>
<dbReference type="GO" id="GO:0005524">
    <property type="term" value="F:ATP binding"/>
    <property type="evidence" value="ECO:0007669"/>
    <property type="project" value="UniProtKB-KW"/>
</dbReference>
<organism evidence="6 7">
    <name type="scientific">Geoanaerobacter pelophilus</name>
    <dbReference type="NCBI Taxonomy" id="60036"/>
    <lineage>
        <taxon>Bacteria</taxon>
        <taxon>Pseudomonadati</taxon>
        <taxon>Thermodesulfobacteriota</taxon>
        <taxon>Desulfuromonadia</taxon>
        <taxon>Geobacterales</taxon>
        <taxon>Geobacteraceae</taxon>
        <taxon>Geoanaerobacter</taxon>
    </lineage>
</organism>
<keyword evidence="4 6" id="KW-0067">ATP-binding</keyword>
<dbReference type="InterPro" id="IPR003593">
    <property type="entry name" value="AAA+_ATPase"/>
</dbReference>
<dbReference type="Pfam" id="PF14524">
    <property type="entry name" value="Wzt_C"/>
    <property type="match status" value="1"/>
</dbReference>
<name>A0AAW4L104_9BACT</name>
<comment type="similarity">
    <text evidence="1">Belongs to the ABC transporter superfamily.</text>
</comment>
<dbReference type="InterPro" id="IPR003439">
    <property type="entry name" value="ABC_transporter-like_ATP-bd"/>
</dbReference>
<dbReference type="SMART" id="SM00382">
    <property type="entry name" value="AAA"/>
    <property type="match status" value="1"/>
</dbReference>
<dbReference type="SUPFAM" id="SSF52540">
    <property type="entry name" value="P-loop containing nucleoside triphosphate hydrolases"/>
    <property type="match status" value="1"/>
</dbReference>
<protein>
    <submittedName>
        <fullName evidence="6">ABC transporter ATP-binding protein</fullName>
    </submittedName>
</protein>
<dbReference type="InterPro" id="IPR015860">
    <property type="entry name" value="ABC_transpr_TagH-like"/>
</dbReference>
<dbReference type="InterPro" id="IPR029439">
    <property type="entry name" value="Wzt_C"/>
</dbReference>
<feature type="domain" description="ABC transporter" evidence="5">
    <location>
        <begin position="26"/>
        <end position="257"/>
    </location>
</feature>
<keyword evidence="7" id="KW-1185">Reference proteome</keyword>
<evidence type="ECO:0000259" key="5">
    <source>
        <dbReference type="PROSITE" id="PS50893"/>
    </source>
</evidence>
<evidence type="ECO:0000313" key="7">
    <source>
        <dbReference type="Proteomes" id="UP000811899"/>
    </source>
</evidence>